<dbReference type="GO" id="GO:0003723">
    <property type="term" value="F:RNA binding"/>
    <property type="evidence" value="ECO:0007669"/>
    <property type="project" value="InterPro"/>
</dbReference>
<dbReference type="Proteomes" id="UP000530660">
    <property type="component" value="Unassembled WGS sequence"/>
</dbReference>
<dbReference type="Pfam" id="PF17832">
    <property type="entry name" value="Pre-PUA"/>
    <property type="match status" value="1"/>
</dbReference>
<dbReference type="InterPro" id="IPR016437">
    <property type="entry name" value="MCT-1/Tma20"/>
</dbReference>
<dbReference type="SMART" id="SM00359">
    <property type="entry name" value="PUA"/>
    <property type="match status" value="1"/>
</dbReference>
<dbReference type="CDD" id="cd11609">
    <property type="entry name" value="MCT1_N"/>
    <property type="match status" value="1"/>
</dbReference>
<dbReference type="PROSITE" id="PS50890">
    <property type="entry name" value="PUA"/>
    <property type="match status" value="1"/>
</dbReference>
<dbReference type="PIRSF" id="PIRSF005067">
    <property type="entry name" value="Tma_RNA-bind_prd"/>
    <property type="match status" value="1"/>
</dbReference>
<comment type="caution">
    <text evidence="5">The sequence shown here is derived from an EMBL/GenBank/DDBJ whole genome shotgun (WGS) entry which is preliminary data.</text>
</comment>
<evidence type="ECO:0000256" key="3">
    <source>
        <dbReference type="PIRNR" id="PIRNR005067"/>
    </source>
</evidence>
<evidence type="ECO:0000313" key="6">
    <source>
        <dbReference type="Proteomes" id="UP000530660"/>
    </source>
</evidence>
<dbReference type="AlphaFoldDB" id="A0A7J7IEP0"/>
<evidence type="ECO:0000259" key="4">
    <source>
        <dbReference type="SMART" id="SM00359"/>
    </source>
</evidence>
<protein>
    <submittedName>
        <fullName evidence="5">Malignant T-cell-amplified sequence 1</fullName>
    </submittedName>
</protein>
<sequence length="186" mass="20557">MFKKFDPSEQVSGQAQLKSSATRALRAAVCTQMPLFEPYVDDVVSKKARIIQIRLHNYFQVLCDDTGRVLFLQDREGRLYPALRLVHEYPFMLPTVQVDRGAIRHVLRGADIMCPGLTSAGGSMPPDLAAGQVVAVMAEGKARALAVGKTLLSCAQVRDTNHGVAIENVHVLGDEIWKRERWNASV</sequence>
<dbReference type="InterPro" id="IPR041366">
    <property type="entry name" value="Pre-PUA"/>
</dbReference>
<dbReference type="Pfam" id="PF01472">
    <property type="entry name" value="PUA"/>
    <property type="match status" value="1"/>
</dbReference>
<feature type="domain" description="PUA" evidence="4">
    <location>
        <begin position="94"/>
        <end position="173"/>
    </location>
</feature>
<gene>
    <name evidence="5" type="primary">MCTS1</name>
    <name evidence="5" type="ORF">F1559_003317</name>
</gene>
<dbReference type="PANTHER" id="PTHR22798">
    <property type="entry name" value="MCT-1 PROTEIN"/>
    <property type="match status" value="1"/>
</dbReference>
<dbReference type="Gene3D" id="3.10.400.20">
    <property type="match status" value="1"/>
</dbReference>
<dbReference type="InterPro" id="IPR015947">
    <property type="entry name" value="PUA-like_sf"/>
</dbReference>
<dbReference type="GO" id="GO:0001731">
    <property type="term" value="P:formation of translation preinitiation complex"/>
    <property type="evidence" value="ECO:0007669"/>
    <property type="project" value="TreeGrafter"/>
</dbReference>
<proteinExistence type="predicted"/>
<organism evidence="5 6">
    <name type="scientific">Cyanidiococcus yangmingshanensis</name>
    <dbReference type="NCBI Taxonomy" id="2690220"/>
    <lineage>
        <taxon>Eukaryota</taxon>
        <taxon>Rhodophyta</taxon>
        <taxon>Bangiophyceae</taxon>
        <taxon>Cyanidiales</taxon>
        <taxon>Cyanidiaceae</taxon>
        <taxon>Cyanidiococcus</taxon>
    </lineage>
</organism>
<keyword evidence="6" id="KW-1185">Reference proteome</keyword>
<dbReference type="NCBIfam" id="TIGR00451">
    <property type="entry name" value="unchar_dom_2"/>
    <property type="match status" value="1"/>
</dbReference>
<evidence type="ECO:0000313" key="5">
    <source>
        <dbReference type="EMBL" id="KAF6001563.1"/>
    </source>
</evidence>
<accession>A0A7J7IEP0</accession>
<dbReference type="CDD" id="cd21155">
    <property type="entry name" value="PUA_MCTS-1-like"/>
    <property type="match status" value="1"/>
</dbReference>
<name>A0A7J7IEP0_9RHOD</name>
<dbReference type="SUPFAM" id="SSF88697">
    <property type="entry name" value="PUA domain-like"/>
    <property type="match status" value="1"/>
</dbReference>
<dbReference type="InterPro" id="IPR004521">
    <property type="entry name" value="Uncharacterised_CHP00451"/>
</dbReference>
<keyword evidence="2 3" id="KW-0963">Cytoplasm</keyword>
<dbReference type="EMBL" id="VWRR01000014">
    <property type="protein sequence ID" value="KAF6001563.1"/>
    <property type="molecule type" value="Genomic_DNA"/>
</dbReference>
<evidence type="ECO:0000256" key="1">
    <source>
        <dbReference type="ARBA" id="ARBA00004496"/>
    </source>
</evidence>
<reference evidence="5 6" key="1">
    <citation type="journal article" date="2020" name="J. Phycol.">
        <title>Comparative genome analysis reveals Cyanidiococcus gen. nov., a new extremophilic red algal genus sister to Cyanidioschyzon (Cyanidioschyzonaceae, Rhodophyta).</title>
        <authorList>
            <person name="Liu S.-L."/>
            <person name="Chiang Y.-R."/>
            <person name="Yoon H.S."/>
            <person name="Fu H.-Y."/>
        </authorList>
    </citation>
    <scope>NUCLEOTIDE SEQUENCE [LARGE SCALE GENOMIC DNA]</scope>
    <source>
        <strain evidence="5 6">THAL066</strain>
    </source>
</reference>
<comment type="subcellular location">
    <subcellularLocation>
        <location evidence="1 3">Cytoplasm</location>
    </subcellularLocation>
</comment>
<dbReference type="GO" id="GO:0005737">
    <property type="term" value="C:cytoplasm"/>
    <property type="evidence" value="ECO:0007669"/>
    <property type="project" value="UniProtKB-SubCell"/>
</dbReference>
<dbReference type="OrthoDB" id="10249667at2759"/>
<evidence type="ECO:0000256" key="2">
    <source>
        <dbReference type="ARBA" id="ARBA00022490"/>
    </source>
</evidence>
<dbReference type="InterPro" id="IPR002478">
    <property type="entry name" value="PUA"/>
</dbReference>
<dbReference type="PANTHER" id="PTHR22798:SF0">
    <property type="entry name" value="MALIGNANT T-CELL-AMPLIFIED SEQUENCE 1"/>
    <property type="match status" value="1"/>
</dbReference>